<dbReference type="AlphaFoldDB" id="A0A414RDB1"/>
<protein>
    <recommendedName>
        <fullName evidence="1">PpiC domain-containing protein</fullName>
    </recommendedName>
</protein>
<feature type="domain" description="PpiC" evidence="1">
    <location>
        <begin position="130"/>
        <end position="216"/>
    </location>
</feature>
<sequence>MMNKSVMYRIAWLFLCLLMGLEFSVSYAENRRVLFRIDGEETSVEEFEHYYTQVYAASRVSVEQFLSHFLYYKLKVADAKRQSWDTITDFRLQCSALQNEILKSEERGVPQKQDTLLNWVRFRQISFLLPQHASSEQERVARQRIDSVYTALKNGIPFEKLAQSYVKAPLPSPYLDGEWIPERCLIKEFAGQLNTLKKGNYSAPFFSPLGIHIVYLLDRRQGVYSSGATANMAVQKVANSVSTERTDSLLNKTRMELCQVADGLLAAYWDKRHGGTKSGNISDKELQSYFESHKNDYAWDLPHFKGGVIHCLNKKVASKLKKRLKKCPLNKWNEEISAFSQENPEWKVVVETGLFQIGTNPYVDKLAFKCGHFTPRTDLPYAFVLGKRLKKGPEDFQDVRNEVQRDYRLWTERTQMEELKRGFRIEINQDILKTVNCSGKK</sequence>
<organism evidence="2 3">
    <name type="scientific">Phocaeicola plebeius</name>
    <dbReference type="NCBI Taxonomy" id="310297"/>
    <lineage>
        <taxon>Bacteria</taxon>
        <taxon>Pseudomonadati</taxon>
        <taxon>Bacteroidota</taxon>
        <taxon>Bacteroidia</taxon>
        <taxon>Bacteroidales</taxon>
        <taxon>Bacteroidaceae</taxon>
        <taxon>Phocaeicola</taxon>
    </lineage>
</organism>
<dbReference type="Gene3D" id="3.10.50.40">
    <property type="match status" value="1"/>
</dbReference>
<dbReference type="Proteomes" id="UP000283485">
    <property type="component" value="Unassembled WGS sequence"/>
</dbReference>
<dbReference type="Pfam" id="PF00639">
    <property type="entry name" value="Rotamase"/>
    <property type="match status" value="1"/>
</dbReference>
<dbReference type="InterPro" id="IPR046357">
    <property type="entry name" value="PPIase_dom_sf"/>
</dbReference>
<dbReference type="GO" id="GO:0003755">
    <property type="term" value="F:peptidyl-prolyl cis-trans isomerase activity"/>
    <property type="evidence" value="ECO:0007669"/>
    <property type="project" value="InterPro"/>
</dbReference>
<evidence type="ECO:0000259" key="1">
    <source>
        <dbReference type="Pfam" id="PF00639"/>
    </source>
</evidence>
<proteinExistence type="predicted"/>
<evidence type="ECO:0000313" key="3">
    <source>
        <dbReference type="Proteomes" id="UP000283485"/>
    </source>
</evidence>
<accession>A0A414RDB1</accession>
<dbReference type="PANTHER" id="PTHR47245:SF2">
    <property type="entry name" value="PEPTIDYL-PROLYL CIS-TRANS ISOMERASE HP_0175-RELATED"/>
    <property type="match status" value="1"/>
</dbReference>
<dbReference type="InterPro" id="IPR050245">
    <property type="entry name" value="PrsA_foldase"/>
</dbReference>
<gene>
    <name evidence="2" type="ORF">DW653_08330</name>
</gene>
<dbReference type="InterPro" id="IPR000297">
    <property type="entry name" value="PPIase_PpiC"/>
</dbReference>
<comment type="caution">
    <text evidence="2">The sequence shown here is derived from an EMBL/GenBank/DDBJ whole genome shotgun (WGS) entry which is preliminary data.</text>
</comment>
<evidence type="ECO:0000313" key="2">
    <source>
        <dbReference type="EMBL" id="RHF91024.1"/>
    </source>
</evidence>
<dbReference type="SUPFAM" id="SSF54534">
    <property type="entry name" value="FKBP-like"/>
    <property type="match status" value="1"/>
</dbReference>
<reference evidence="2 3" key="1">
    <citation type="submission" date="2018-08" db="EMBL/GenBank/DDBJ databases">
        <title>A genome reference for cultivated species of the human gut microbiota.</title>
        <authorList>
            <person name="Zou Y."/>
            <person name="Xue W."/>
            <person name="Luo G."/>
        </authorList>
    </citation>
    <scope>NUCLEOTIDE SEQUENCE [LARGE SCALE GENOMIC DNA]</scope>
    <source>
        <strain evidence="2 3">AM23-23</strain>
    </source>
</reference>
<dbReference type="PANTHER" id="PTHR47245">
    <property type="entry name" value="PEPTIDYLPROLYL ISOMERASE"/>
    <property type="match status" value="1"/>
</dbReference>
<name>A0A414RDB1_9BACT</name>
<dbReference type="EMBL" id="QRHQ01000013">
    <property type="protein sequence ID" value="RHF91024.1"/>
    <property type="molecule type" value="Genomic_DNA"/>
</dbReference>